<organism evidence="1 2">
    <name type="scientific">Rhizobium calliandrae</name>
    <dbReference type="NCBI Taxonomy" id="1312182"/>
    <lineage>
        <taxon>Bacteria</taxon>
        <taxon>Pseudomonadati</taxon>
        <taxon>Pseudomonadota</taxon>
        <taxon>Alphaproteobacteria</taxon>
        <taxon>Hyphomicrobiales</taxon>
        <taxon>Rhizobiaceae</taxon>
        <taxon>Rhizobium/Agrobacterium group</taxon>
        <taxon>Rhizobium</taxon>
    </lineage>
</organism>
<protein>
    <submittedName>
        <fullName evidence="1">Uncharacterized protein</fullName>
    </submittedName>
</protein>
<dbReference type="Proteomes" id="UP001172630">
    <property type="component" value="Unassembled WGS sequence"/>
</dbReference>
<comment type="caution">
    <text evidence="1">The sequence shown here is derived from an EMBL/GenBank/DDBJ whole genome shotgun (WGS) entry which is preliminary data.</text>
</comment>
<evidence type="ECO:0000313" key="1">
    <source>
        <dbReference type="EMBL" id="MDL2407185.1"/>
    </source>
</evidence>
<gene>
    <name evidence="1" type="ORF">PY650_16225</name>
</gene>
<name>A0ABT7KEY2_9HYPH</name>
<dbReference type="RefSeq" id="WP_285880406.1">
    <property type="nucleotide sequence ID" value="NZ_JARFYN010000018.1"/>
</dbReference>
<accession>A0ABT7KEY2</accession>
<keyword evidence="2" id="KW-1185">Reference proteome</keyword>
<reference evidence="1" key="1">
    <citation type="submission" date="2023-06" db="EMBL/GenBank/DDBJ databases">
        <title>Phylogenetic Diversity of Rhizobium strains.</title>
        <authorList>
            <person name="Moura F.T."/>
            <person name="Helene L.C.F."/>
            <person name="Hungria M."/>
        </authorList>
    </citation>
    <scope>NUCLEOTIDE SEQUENCE</scope>
    <source>
        <strain evidence="1">CCGE524</strain>
    </source>
</reference>
<sequence length="56" mass="6074">MLTTVKEPLLDRRYGINNPPTLISTLAGSESVAFNSLHVDSAQLTALQNLNKPVHS</sequence>
<evidence type="ECO:0000313" key="2">
    <source>
        <dbReference type="Proteomes" id="UP001172630"/>
    </source>
</evidence>
<proteinExistence type="predicted"/>
<dbReference type="EMBL" id="JARFYN010000018">
    <property type="protein sequence ID" value="MDL2407185.1"/>
    <property type="molecule type" value="Genomic_DNA"/>
</dbReference>